<feature type="chain" id="PRO_5020909808" evidence="10">
    <location>
        <begin position="33"/>
        <end position="952"/>
    </location>
</feature>
<dbReference type="InterPro" id="IPR039426">
    <property type="entry name" value="TonB-dep_rcpt-like"/>
</dbReference>
<evidence type="ECO:0000256" key="8">
    <source>
        <dbReference type="PROSITE-ProRule" id="PRU01360"/>
    </source>
</evidence>
<dbReference type="InterPro" id="IPR036942">
    <property type="entry name" value="Beta-barrel_TonB_sf"/>
</dbReference>
<dbReference type="OrthoDB" id="176248at2"/>
<dbReference type="PROSITE" id="PS52016">
    <property type="entry name" value="TONB_DEPENDENT_REC_3"/>
    <property type="match status" value="1"/>
</dbReference>
<evidence type="ECO:0000313" key="13">
    <source>
        <dbReference type="EMBL" id="TKB44678.1"/>
    </source>
</evidence>
<dbReference type="Pfam" id="PF07715">
    <property type="entry name" value="Plug"/>
    <property type="match status" value="1"/>
</dbReference>
<evidence type="ECO:0000256" key="5">
    <source>
        <dbReference type="ARBA" id="ARBA00023077"/>
    </source>
</evidence>
<keyword evidence="2 8" id="KW-0813">Transport</keyword>
<dbReference type="GO" id="GO:0009279">
    <property type="term" value="C:cell outer membrane"/>
    <property type="evidence" value="ECO:0007669"/>
    <property type="project" value="UniProtKB-SubCell"/>
</dbReference>
<sequence>MKNNNSGFFGRTSLVSTAVLMALNTASSYAFAEEAVVEEEVERIEVTGSRIKRADLESASPVSVITTEDMKIQGISNVADALQNLTAQSGGLTAAVNNGGNGNATVNLRGLGSNRTLVLVNGRRMVASGTGATATVDLNTIPMAAVKRIEVLKDGASAVYGSDAIAGVVNIIMRNDFEGFEFDASYSETSEGDGDESSISTTFGLSSDKGNITVNLGYYDRGEVRQADRPYSACPIAEEIDENGNPSLYCAGSSFSLGMNAFLPDGRRVQFEPGGNGSTSPLGYHDWINGGEGNDRYNYSASSYLFTPATRYNVSVLGNYEISDNTNFFAEGFYTNRHSTQQMAPQPIYYAYGANGRNWTMSSDPGIYPFVGLYDFGTPGVDETIYPLRRMQEVGPRVFEQEVNSVQLTAGFEGMIGDYSWNAFYTYGRNSAIDRSKNYINMENAIKSVNENCVGVTVTGTPDNYTVDGNDPSQPCINYFGLGSISEADAAYLRYTDQGTSGTEMHHMGASVSGDLFSLPAGALGFAAGIEHREESAFNQPDAFSSSGIGSGNAVQPTAGGYKVDEAFVELVVPVLSDLPLAQSVDLEAAMRFFDYDTFGSDNTWKLGLTWRMNDIIMLRSVASTAFRAPTVGELFGGQSDSYTNYSDPCNGVGGPNENAQYAAACANDVANGLIPGDGSWSQGNGQVRAVVGGNPDLGPETADTFTVGLVVEPFEGLSFTVDYYDIEVENVISSIGVGTRLTQCYGAGSAGGVGGSNSFCTGVVRNAVGDFDGTPATNDNLSIWALSGIDYNIQYNIEMLGLDWNFDWEASYIENWEVQSFAGEDTVDYVGVGSSGSGSIPEWKHNFGAQVRGDSWAVAYNLLWVDELTTESVALGGDDPADYYAPTADSFMSHNISASWYITDNISIRGGIDNLTDEEPPYYSDYDDSNTDTTLYHYIGRNFYVGTTITF</sequence>
<reference evidence="13 14" key="1">
    <citation type="submission" date="2019-04" db="EMBL/GenBank/DDBJ databases">
        <title>Thalassotalea guangxiensis sp. nov., isolated from sediment of the coastal wetland.</title>
        <authorList>
            <person name="Zheng S."/>
            <person name="Zhang D."/>
        </authorList>
    </citation>
    <scope>NUCLEOTIDE SEQUENCE [LARGE SCALE GENOMIC DNA]</scope>
    <source>
        <strain evidence="13 14">ZS-4</strain>
    </source>
</reference>
<evidence type="ECO:0000256" key="9">
    <source>
        <dbReference type="RuleBase" id="RU003357"/>
    </source>
</evidence>
<dbReference type="Pfam" id="PF00593">
    <property type="entry name" value="TonB_dep_Rec_b-barrel"/>
    <property type="match status" value="1"/>
</dbReference>
<keyword evidence="13" id="KW-0675">Receptor</keyword>
<evidence type="ECO:0000259" key="12">
    <source>
        <dbReference type="Pfam" id="PF07715"/>
    </source>
</evidence>
<comment type="caution">
    <text evidence="13">The sequence shown here is derived from an EMBL/GenBank/DDBJ whole genome shotgun (WGS) entry which is preliminary data.</text>
</comment>
<evidence type="ECO:0000259" key="11">
    <source>
        <dbReference type="Pfam" id="PF00593"/>
    </source>
</evidence>
<feature type="signal peptide" evidence="10">
    <location>
        <begin position="1"/>
        <end position="32"/>
    </location>
</feature>
<dbReference type="InterPro" id="IPR037066">
    <property type="entry name" value="Plug_dom_sf"/>
</dbReference>
<organism evidence="13 14">
    <name type="scientific">Thalassotalea mangrovi</name>
    <dbReference type="NCBI Taxonomy" id="2572245"/>
    <lineage>
        <taxon>Bacteria</taxon>
        <taxon>Pseudomonadati</taxon>
        <taxon>Pseudomonadota</taxon>
        <taxon>Gammaproteobacteria</taxon>
        <taxon>Alteromonadales</taxon>
        <taxon>Colwelliaceae</taxon>
        <taxon>Thalassotalea</taxon>
    </lineage>
</organism>
<comment type="similarity">
    <text evidence="8 9">Belongs to the TonB-dependent receptor family.</text>
</comment>
<evidence type="ECO:0000256" key="7">
    <source>
        <dbReference type="ARBA" id="ARBA00023237"/>
    </source>
</evidence>
<dbReference type="Gene3D" id="2.170.130.10">
    <property type="entry name" value="TonB-dependent receptor, plug domain"/>
    <property type="match status" value="1"/>
</dbReference>
<keyword evidence="4 8" id="KW-0812">Transmembrane</keyword>
<comment type="subcellular location">
    <subcellularLocation>
        <location evidence="1 8">Cell outer membrane</location>
        <topology evidence="1 8">Multi-pass membrane protein</topology>
    </subcellularLocation>
</comment>
<keyword evidence="7 8" id="KW-0998">Cell outer membrane</keyword>
<evidence type="ECO:0000256" key="2">
    <source>
        <dbReference type="ARBA" id="ARBA00022448"/>
    </source>
</evidence>
<name>A0A4U1B563_9GAMM</name>
<evidence type="ECO:0000256" key="10">
    <source>
        <dbReference type="SAM" id="SignalP"/>
    </source>
</evidence>
<dbReference type="Proteomes" id="UP000307999">
    <property type="component" value="Unassembled WGS sequence"/>
</dbReference>
<dbReference type="PANTHER" id="PTHR47234">
    <property type="match status" value="1"/>
</dbReference>
<evidence type="ECO:0000256" key="4">
    <source>
        <dbReference type="ARBA" id="ARBA00022692"/>
    </source>
</evidence>
<evidence type="ECO:0000256" key="1">
    <source>
        <dbReference type="ARBA" id="ARBA00004571"/>
    </source>
</evidence>
<evidence type="ECO:0000256" key="3">
    <source>
        <dbReference type="ARBA" id="ARBA00022452"/>
    </source>
</evidence>
<proteinExistence type="inferred from homology"/>
<dbReference type="InterPro" id="IPR000531">
    <property type="entry name" value="Beta-barrel_TonB"/>
</dbReference>
<dbReference type="Gene3D" id="2.40.170.20">
    <property type="entry name" value="TonB-dependent receptor, beta-barrel domain"/>
    <property type="match status" value="1"/>
</dbReference>
<protein>
    <submittedName>
        <fullName evidence="13">TonB-dependent receptor</fullName>
    </submittedName>
</protein>
<feature type="domain" description="TonB-dependent receptor plug" evidence="12">
    <location>
        <begin position="57"/>
        <end position="168"/>
    </location>
</feature>
<gene>
    <name evidence="13" type="ORF">E8M12_11105</name>
</gene>
<keyword evidence="6 8" id="KW-0472">Membrane</keyword>
<keyword evidence="10" id="KW-0732">Signal</keyword>
<evidence type="ECO:0000256" key="6">
    <source>
        <dbReference type="ARBA" id="ARBA00023136"/>
    </source>
</evidence>
<dbReference type="AlphaFoldDB" id="A0A4U1B563"/>
<keyword evidence="3 8" id="KW-1134">Transmembrane beta strand</keyword>
<dbReference type="PANTHER" id="PTHR47234:SF2">
    <property type="entry name" value="TONB-DEPENDENT RECEPTOR"/>
    <property type="match status" value="1"/>
</dbReference>
<dbReference type="InterPro" id="IPR012910">
    <property type="entry name" value="Plug_dom"/>
</dbReference>
<accession>A0A4U1B563</accession>
<dbReference type="SUPFAM" id="SSF56935">
    <property type="entry name" value="Porins"/>
    <property type="match status" value="1"/>
</dbReference>
<feature type="domain" description="TonB-dependent receptor-like beta-barrel" evidence="11">
    <location>
        <begin position="419"/>
        <end position="916"/>
    </location>
</feature>
<keyword evidence="14" id="KW-1185">Reference proteome</keyword>
<evidence type="ECO:0000313" key="14">
    <source>
        <dbReference type="Proteomes" id="UP000307999"/>
    </source>
</evidence>
<dbReference type="EMBL" id="SWDB01000027">
    <property type="protein sequence ID" value="TKB44678.1"/>
    <property type="molecule type" value="Genomic_DNA"/>
</dbReference>
<keyword evidence="5 9" id="KW-0798">TonB box</keyword>